<evidence type="ECO:0000313" key="2">
    <source>
        <dbReference type="EMBL" id="KAK5170007.1"/>
    </source>
</evidence>
<organism evidence="2 3">
    <name type="scientific">Cryomyces antarcticus</name>
    <dbReference type="NCBI Taxonomy" id="329879"/>
    <lineage>
        <taxon>Eukaryota</taxon>
        <taxon>Fungi</taxon>
        <taxon>Dikarya</taxon>
        <taxon>Ascomycota</taxon>
        <taxon>Pezizomycotina</taxon>
        <taxon>Dothideomycetes</taxon>
        <taxon>Dothideomycetes incertae sedis</taxon>
        <taxon>Cryomyces</taxon>
    </lineage>
</organism>
<evidence type="ECO:0000313" key="3">
    <source>
        <dbReference type="Proteomes" id="UP001357485"/>
    </source>
</evidence>
<dbReference type="Proteomes" id="UP001357485">
    <property type="component" value="Unassembled WGS sequence"/>
</dbReference>
<keyword evidence="3" id="KW-1185">Reference proteome</keyword>
<proteinExistence type="predicted"/>
<name>A0ABR0LJ30_9PEZI</name>
<feature type="non-terminal residue" evidence="2">
    <location>
        <position position="1"/>
    </location>
</feature>
<sequence length="151" mass="15345">TNDGARGGGVDASAAETCDGLAAGNEPRPGLDNETTVSDDRLELLLLHPSAAHAWFDGAGLESPSRCERHDTALAALDRLSCSLYDTIARFCSSGTNVETSGTDALPLTLRASTHAPSASGASTSVVDLGTGGASMASGRWEWALRADAAA</sequence>
<feature type="non-terminal residue" evidence="2">
    <location>
        <position position="151"/>
    </location>
</feature>
<feature type="region of interest" description="Disordered" evidence="1">
    <location>
        <begin position="1"/>
        <end position="35"/>
    </location>
</feature>
<protein>
    <submittedName>
        <fullName evidence="2">Uncharacterized protein</fullName>
    </submittedName>
</protein>
<evidence type="ECO:0000256" key="1">
    <source>
        <dbReference type="SAM" id="MobiDB-lite"/>
    </source>
</evidence>
<gene>
    <name evidence="2" type="ORF">LTR16_011855</name>
</gene>
<comment type="caution">
    <text evidence="2">The sequence shown here is derived from an EMBL/GenBank/DDBJ whole genome shotgun (WGS) entry which is preliminary data.</text>
</comment>
<dbReference type="EMBL" id="JAVRRA010020242">
    <property type="protein sequence ID" value="KAK5170007.1"/>
    <property type="molecule type" value="Genomic_DNA"/>
</dbReference>
<reference evidence="2 3" key="1">
    <citation type="submission" date="2023-08" db="EMBL/GenBank/DDBJ databases">
        <title>Black Yeasts Isolated from many extreme environments.</title>
        <authorList>
            <person name="Coleine C."/>
            <person name="Stajich J.E."/>
            <person name="Selbmann L."/>
        </authorList>
    </citation>
    <scope>NUCLEOTIDE SEQUENCE [LARGE SCALE GENOMIC DNA]</scope>
    <source>
        <strain evidence="2 3">CCFEE 536</strain>
    </source>
</reference>
<accession>A0ABR0LJ30</accession>
<feature type="compositionally biased region" description="Gly residues" evidence="1">
    <location>
        <begin position="1"/>
        <end position="10"/>
    </location>
</feature>